<comment type="similarity">
    <text evidence="4 10">Belongs to the polysaccharide lyase 3 family.</text>
</comment>
<evidence type="ECO:0000256" key="4">
    <source>
        <dbReference type="ARBA" id="ARBA00006463"/>
    </source>
</evidence>
<dbReference type="InterPro" id="IPR012334">
    <property type="entry name" value="Pectin_lyas_fold"/>
</dbReference>
<evidence type="ECO:0000256" key="7">
    <source>
        <dbReference type="ARBA" id="ARBA00022837"/>
    </source>
</evidence>
<dbReference type="RefSeq" id="XP_014566663.1">
    <property type="nucleotide sequence ID" value="XM_014711177.1"/>
</dbReference>
<evidence type="ECO:0000256" key="9">
    <source>
        <dbReference type="ARBA" id="ARBA00025679"/>
    </source>
</evidence>
<gene>
    <name evidence="12" type="primary">Mo01754</name>
    <name evidence="12" type="ORF">E5Q_01754</name>
</gene>
<keyword evidence="13" id="KW-1185">Reference proteome</keyword>
<comment type="cofactor">
    <cofactor evidence="2 10">
        <name>Ca(2+)</name>
        <dbReference type="ChEBI" id="CHEBI:29108"/>
    </cofactor>
</comment>
<dbReference type="EMBL" id="BABT02000054">
    <property type="protein sequence ID" value="GAA95099.1"/>
    <property type="molecule type" value="Genomic_DNA"/>
</dbReference>
<dbReference type="Pfam" id="PF03211">
    <property type="entry name" value="Pectate_lyase"/>
    <property type="match status" value="1"/>
</dbReference>
<dbReference type="InParanoid" id="G7DX02"/>
<comment type="caution">
    <text evidence="12">The sequence shown here is derived from an EMBL/GenBank/DDBJ whole genome shotgun (WGS) entry which is preliminary data.</text>
</comment>
<keyword evidence="5 10" id="KW-0964">Secreted</keyword>
<comment type="subcellular location">
    <subcellularLocation>
        <location evidence="3 10">Secreted</location>
    </subcellularLocation>
</comment>
<feature type="region of interest" description="Disordered" evidence="11">
    <location>
        <begin position="26"/>
        <end position="52"/>
    </location>
</feature>
<feature type="signal peptide" evidence="10">
    <location>
        <begin position="1"/>
        <end position="20"/>
    </location>
</feature>
<dbReference type="GO" id="GO:0045490">
    <property type="term" value="P:pectin catabolic process"/>
    <property type="evidence" value="ECO:0007669"/>
    <property type="project" value="TreeGrafter"/>
</dbReference>
<dbReference type="InterPro" id="IPR004898">
    <property type="entry name" value="Pectate_lyase_PlyH/PlyE-like"/>
</dbReference>
<sequence>MKGSVLIAFVCAVAPLLVKGEMTIQRRQDKTNSDPDGTMDDASTVDTSTLCSSRPTPSVEVVIIPVDKPIIVAAGQTFDGGYKIYKYGDEHCDVNREVKGDYQAPFVLEDGASLTRAFLWRSQESVHLLGSATITDVHWMSVCDEAIAVLRPGKVVVSGCTFSNGPNKALQLDGSGVIVSLSNSCLSNIDIGAASCGNCVVQGPRTMTMDNIESHGVRQISACNTNYGDSFSISKLAGDARSVCDTFHGNDNQAEPFKATVNEQTGCCKAVAALQPLSSIRPAAGQTNGGGGAGPNNRNGGWNSASKAPVQAPAPSSGNSKGKAPNPPAQHTGSGEPPLKTGPGVSLKANQLRKEKEERRKKLIWEVEHHRNFRHHHHHHHGRA</sequence>
<name>G7DX02_MIXOS</name>
<keyword evidence="6 10" id="KW-0732">Signal</keyword>
<dbReference type="eggNOG" id="ENOG502S0S1">
    <property type="taxonomic scope" value="Eukaryota"/>
</dbReference>
<dbReference type="PANTHER" id="PTHR33407:SF9">
    <property type="entry name" value="PECTATE LYASE F-RELATED"/>
    <property type="match status" value="1"/>
</dbReference>
<protein>
    <recommendedName>
        <fullName evidence="10">Pectate lyase</fullName>
        <ecNumber evidence="10">4.2.2.2</ecNumber>
    </recommendedName>
</protein>
<dbReference type="PANTHER" id="PTHR33407">
    <property type="entry name" value="PECTATE LYASE F-RELATED"/>
    <property type="match status" value="1"/>
</dbReference>
<evidence type="ECO:0000256" key="3">
    <source>
        <dbReference type="ARBA" id="ARBA00004613"/>
    </source>
</evidence>
<dbReference type="GO" id="GO:0005576">
    <property type="term" value="C:extracellular region"/>
    <property type="evidence" value="ECO:0007669"/>
    <property type="project" value="UniProtKB-SubCell"/>
</dbReference>
<keyword evidence="7 10" id="KW-0106">Calcium</keyword>
<dbReference type="HOGENOM" id="CLU_719773_0_0_1"/>
<evidence type="ECO:0000256" key="10">
    <source>
        <dbReference type="RuleBase" id="RU367009"/>
    </source>
</evidence>
<evidence type="ECO:0000313" key="12">
    <source>
        <dbReference type="EMBL" id="GAA95099.1"/>
    </source>
</evidence>
<reference evidence="12 13" key="2">
    <citation type="journal article" date="2012" name="Open Biol.">
        <title>Characteristics of nucleosomes and linker DNA regions on the genome of the basidiomycete Mixia osmundae revealed by mono- and dinucleosome mapping.</title>
        <authorList>
            <person name="Nishida H."/>
            <person name="Kondo S."/>
            <person name="Matsumoto T."/>
            <person name="Suzuki Y."/>
            <person name="Yoshikawa H."/>
            <person name="Taylor T.D."/>
            <person name="Sugiyama J."/>
        </authorList>
    </citation>
    <scope>NUCLEOTIDE SEQUENCE [LARGE SCALE GENOMIC DNA]</scope>
    <source>
        <strain evidence="13">CBS 9802 / IAM 14324 / JCM 22182 / KY 12970</strain>
    </source>
</reference>
<dbReference type="InterPro" id="IPR011050">
    <property type="entry name" value="Pectin_lyase_fold/virulence"/>
</dbReference>
<dbReference type="EC" id="4.2.2.2" evidence="10"/>
<evidence type="ECO:0000313" key="13">
    <source>
        <dbReference type="Proteomes" id="UP000009131"/>
    </source>
</evidence>
<dbReference type="GO" id="GO:0030570">
    <property type="term" value="F:pectate lyase activity"/>
    <property type="evidence" value="ECO:0007669"/>
    <property type="project" value="UniProtKB-UniRule"/>
</dbReference>
<comment type="function">
    <text evidence="9 10">Pectinolytic enzyme consist of four classes of enzymes: pectin lyase, polygalacturonase, pectin methylesterase and rhamnogalacturonase. Among pectinolytic enzymes, pectin lyase is the most important in depolymerization of pectin, since it cleaves internal glycosidic bonds of highly methylated pectins. Favors pectate, the anion, over pectin, the methyl ester.</text>
</comment>
<evidence type="ECO:0000256" key="6">
    <source>
        <dbReference type="ARBA" id="ARBA00022729"/>
    </source>
</evidence>
<dbReference type="SUPFAM" id="SSF51126">
    <property type="entry name" value="Pectin lyase-like"/>
    <property type="match status" value="1"/>
</dbReference>
<feature type="chain" id="PRO_5025073493" description="Pectate lyase" evidence="10">
    <location>
        <begin position="21"/>
        <end position="384"/>
    </location>
</feature>
<proteinExistence type="inferred from homology"/>
<dbReference type="STRING" id="764103.G7DX02"/>
<evidence type="ECO:0000256" key="2">
    <source>
        <dbReference type="ARBA" id="ARBA00001913"/>
    </source>
</evidence>
<comment type="catalytic activity">
    <reaction evidence="1 10">
        <text>Eliminative cleavage of (1-&gt;4)-alpha-D-galacturonan to give oligosaccharides with 4-deoxy-alpha-D-galact-4-enuronosyl groups at their non-reducing ends.</text>
        <dbReference type="EC" id="4.2.2.2"/>
    </reaction>
</comment>
<accession>G7DX02</accession>
<feature type="region of interest" description="Disordered" evidence="11">
    <location>
        <begin position="281"/>
        <end position="358"/>
    </location>
</feature>
<keyword evidence="8 10" id="KW-0456">Lyase</keyword>
<organism evidence="12 13">
    <name type="scientific">Mixia osmundae (strain CBS 9802 / IAM 14324 / JCM 22182 / KY 12970)</name>
    <dbReference type="NCBI Taxonomy" id="764103"/>
    <lineage>
        <taxon>Eukaryota</taxon>
        <taxon>Fungi</taxon>
        <taxon>Dikarya</taxon>
        <taxon>Basidiomycota</taxon>
        <taxon>Pucciniomycotina</taxon>
        <taxon>Mixiomycetes</taxon>
        <taxon>Mixiales</taxon>
        <taxon>Mixiaceae</taxon>
        <taxon>Mixia</taxon>
    </lineage>
</organism>
<evidence type="ECO:0000256" key="8">
    <source>
        <dbReference type="ARBA" id="ARBA00023239"/>
    </source>
</evidence>
<dbReference type="Gene3D" id="2.160.20.10">
    <property type="entry name" value="Single-stranded right-handed beta-helix, Pectin lyase-like"/>
    <property type="match status" value="1"/>
</dbReference>
<evidence type="ECO:0000256" key="1">
    <source>
        <dbReference type="ARBA" id="ARBA00000695"/>
    </source>
</evidence>
<evidence type="ECO:0000256" key="5">
    <source>
        <dbReference type="ARBA" id="ARBA00022525"/>
    </source>
</evidence>
<reference evidence="12 13" key="1">
    <citation type="journal article" date="2011" name="J. Gen. Appl. Microbiol.">
        <title>Draft genome sequencing of the enigmatic basidiomycete Mixia osmundae.</title>
        <authorList>
            <person name="Nishida H."/>
            <person name="Nagatsuka Y."/>
            <person name="Sugiyama J."/>
        </authorList>
    </citation>
    <scope>NUCLEOTIDE SEQUENCE [LARGE SCALE GENOMIC DNA]</scope>
    <source>
        <strain evidence="13">CBS 9802 / IAM 14324 / JCM 22182 / KY 12970</strain>
    </source>
</reference>
<dbReference type="OrthoDB" id="441042at2759"/>
<dbReference type="Proteomes" id="UP000009131">
    <property type="component" value="Unassembled WGS sequence"/>
</dbReference>
<dbReference type="AlphaFoldDB" id="G7DX02"/>
<evidence type="ECO:0000256" key="11">
    <source>
        <dbReference type="SAM" id="MobiDB-lite"/>
    </source>
</evidence>